<keyword evidence="2" id="KW-0808">Transferase</keyword>
<accession>A0A1T5EML6</accession>
<sequence length="406" mass="45523">MTHRDDVFVAGGQPSVTYVQREEEHIERSFARAVATPNQIVSLSGPTKTGKTVLCRRILGDRQYVWIDGGQVRTSDEFWDKVAGELNIPLEREVTKGGETSFEIEGSVPLVTTASGSKLFSRSVTERQRIASMSSALATMLDQRIMLVIDDFHYLDDEVRTTIMRNVKGAVFTGLKVILLSVSHRVFDAIKAESELTGRFTAITLPNWSKADLAQIPRLGFTELKVPVPDALITKLCDEAQESPFLMQKFCWEICFDNQIEEASLFSKNKIAPSYSVDDMLRRVSNDAGLPIYQKLSAGPQIRKARAKRPLKDGGTADIYQAILLALAATGPKALVPYDELRQELNNLLVEQVPQKHEITSALKHLAVLAREFGKGAAIDWNDDTREVNIVDPYLRFYLRWQVRKP</sequence>
<dbReference type="SUPFAM" id="SSF52540">
    <property type="entry name" value="P-loop containing nucleoside triphosphate hydrolases"/>
    <property type="match status" value="1"/>
</dbReference>
<dbReference type="GO" id="GO:0016887">
    <property type="term" value="F:ATP hydrolysis activity"/>
    <property type="evidence" value="ECO:0007669"/>
    <property type="project" value="InterPro"/>
</dbReference>
<dbReference type="OrthoDB" id="2531964at2"/>
<reference evidence="3" key="1">
    <citation type="submission" date="2017-02" db="EMBL/GenBank/DDBJ databases">
        <authorList>
            <person name="Varghese N."/>
            <person name="Submissions S."/>
        </authorList>
    </citation>
    <scope>NUCLEOTIDE SEQUENCE [LARGE SCALE GENOMIC DNA]</scope>
    <source>
        <strain evidence="3">R11H</strain>
    </source>
</reference>
<evidence type="ECO:0000313" key="2">
    <source>
        <dbReference type="EMBL" id="SKB85214.1"/>
    </source>
</evidence>
<evidence type="ECO:0000313" key="3">
    <source>
        <dbReference type="Proteomes" id="UP000190044"/>
    </source>
</evidence>
<dbReference type="Proteomes" id="UP000190044">
    <property type="component" value="Unassembled WGS sequence"/>
</dbReference>
<dbReference type="EMBL" id="FUYP01000023">
    <property type="protein sequence ID" value="SKB85214.1"/>
    <property type="molecule type" value="Genomic_DNA"/>
</dbReference>
<dbReference type="GO" id="GO:0016740">
    <property type="term" value="F:transferase activity"/>
    <property type="evidence" value="ECO:0007669"/>
    <property type="project" value="UniProtKB-KW"/>
</dbReference>
<proteinExistence type="predicted"/>
<keyword evidence="3" id="KW-1185">Reference proteome</keyword>
<dbReference type="Gene3D" id="3.40.50.300">
    <property type="entry name" value="P-loop containing nucleotide triphosphate hydrolases"/>
    <property type="match status" value="1"/>
</dbReference>
<gene>
    <name evidence="2" type="ORF">SAMN06295937_102339</name>
</gene>
<name>A0A1T5EML6_9SPHN</name>
<protein>
    <submittedName>
        <fullName evidence="2">Chloramphenicol 3-O-phosphotransferase</fullName>
    </submittedName>
</protein>
<dbReference type="InterPro" id="IPR027417">
    <property type="entry name" value="P-loop_NTPase"/>
</dbReference>
<dbReference type="AlphaFoldDB" id="A0A1T5EML6"/>
<evidence type="ECO:0000259" key="1">
    <source>
        <dbReference type="Pfam" id="PF13401"/>
    </source>
</evidence>
<dbReference type="Pfam" id="PF13401">
    <property type="entry name" value="AAA_22"/>
    <property type="match status" value="1"/>
</dbReference>
<organism evidence="2 3">
    <name type="scientific">Sphingopyxis flava</name>
    <dbReference type="NCBI Taxonomy" id="1507287"/>
    <lineage>
        <taxon>Bacteria</taxon>
        <taxon>Pseudomonadati</taxon>
        <taxon>Pseudomonadota</taxon>
        <taxon>Alphaproteobacteria</taxon>
        <taxon>Sphingomonadales</taxon>
        <taxon>Sphingomonadaceae</taxon>
        <taxon>Sphingopyxis</taxon>
    </lineage>
</organism>
<dbReference type="RefSeq" id="WP_139375822.1">
    <property type="nucleotide sequence ID" value="NZ_FUYP01000023.1"/>
</dbReference>
<feature type="domain" description="ORC1/DEAH AAA+ ATPase" evidence="1">
    <location>
        <begin position="38"/>
        <end position="179"/>
    </location>
</feature>
<dbReference type="InterPro" id="IPR049945">
    <property type="entry name" value="AAA_22"/>
</dbReference>